<evidence type="ECO:0000313" key="1">
    <source>
        <dbReference type="EMBL" id="MCP2166857.1"/>
    </source>
</evidence>
<evidence type="ECO:0000313" key="2">
    <source>
        <dbReference type="Proteomes" id="UP001206128"/>
    </source>
</evidence>
<dbReference type="AlphaFoldDB" id="A0AAE3GGB3"/>
<proteinExistence type="predicted"/>
<organism evidence="1 2">
    <name type="scientific">Goodfellowiella coeruleoviolacea</name>
    <dbReference type="NCBI Taxonomy" id="334858"/>
    <lineage>
        <taxon>Bacteria</taxon>
        <taxon>Bacillati</taxon>
        <taxon>Actinomycetota</taxon>
        <taxon>Actinomycetes</taxon>
        <taxon>Pseudonocardiales</taxon>
        <taxon>Pseudonocardiaceae</taxon>
        <taxon>Goodfellowiella</taxon>
    </lineage>
</organism>
<dbReference type="Proteomes" id="UP001206128">
    <property type="component" value="Unassembled WGS sequence"/>
</dbReference>
<protein>
    <submittedName>
        <fullName evidence="1">Uncharacterized protein</fullName>
    </submittedName>
</protein>
<name>A0AAE3GGB3_9PSEU</name>
<sequence length="128" mass="14494">MAAVFNDSVEFADMVARCVPGDFPPDIAIRAARIKLAKLRREAWPLLTTWAPGDPAPESWPTWGLYDVGGLVWHGRADGLLRLSLDDRTRLARHSVEWWMERALPWGDLLLVRGPLTRRQAPQVQRAT</sequence>
<comment type="caution">
    <text evidence="1">The sequence shown here is derived from an EMBL/GenBank/DDBJ whole genome shotgun (WGS) entry which is preliminary data.</text>
</comment>
<reference evidence="1" key="1">
    <citation type="submission" date="2022-06" db="EMBL/GenBank/DDBJ databases">
        <title>Genomic Encyclopedia of Archaeal and Bacterial Type Strains, Phase II (KMG-II): from individual species to whole genera.</title>
        <authorList>
            <person name="Goeker M."/>
        </authorList>
    </citation>
    <scope>NUCLEOTIDE SEQUENCE</scope>
    <source>
        <strain evidence="1">DSM 43935</strain>
    </source>
</reference>
<accession>A0AAE3GGB3</accession>
<dbReference type="EMBL" id="JAMTCK010000008">
    <property type="protein sequence ID" value="MCP2166857.1"/>
    <property type="molecule type" value="Genomic_DNA"/>
</dbReference>
<gene>
    <name evidence="1" type="ORF">LX83_003729</name>
</gene>
<keyword evidence="2" id="KW-1185">Reference proteome</keyword>